<feature type="compositionally biased region" description="Polar residues" evidence="1">
    <location>
        <begin position="83"/>
        <end position="99"/>
    </location>
</feature>
<gene>
    <name evidence="2" type="ORF">CAEBREN_11735</name>
</gene>
<sequence length="99" mass="10801">MSQNQNVAPKNQKKRFEEKIITSGRPPRTYKSAIVDPVYLALKQATGRYSRRGSTNFESASPSPRNLSQVSLQDSGYVEMGSSKANPLLGSTPQLDNAG</sequence>
<dbReference type="InParanoid" id="G0P4N1"/>
<evidence type="ECO:0000313" key="2">
    <source>
        <dbReference type="EMBL" id="EGT45062.1"/>
    </source>
</evidence>
<evidence type="ECO:0000313" key="3">
    <source>
        <dbReference type="Proteomes" id="UP000008068"/>
    </source>
</evidence>
<evidence type="ECO:0000256" key="1">
    <source>
        <dbReference type="SAM" id="MobiDB-lite"/>
    </source>
</evidence>
<accession>G0P4N1</accession>
<dbReference type="HOGENOM" id="CLU_2335613_0_0_1"/>
<dbReference type="EMBL" id="GL380066">
    <property type="protein sequence ID" value="EGT45062.1"/>
    <property type="molecule type" value="Genomic_DNA"/>
</dbReference>
<dbReference type="OMA" id="MSQIVTI"/>
<dbReference type="AlphaFoldDB" id="G0P4N1"/>
<feature type="compositionally biased region" description="Polar residues" evidence="1">
    <location>
        <begin position="52"/>
        <end position="74"/>
    </location>
</feature>
<dbReference type="OrthoDB" id="5872739at2759"/>
<dbReference type="Proteomes" id="UP000008068">
    <property type="component" value="Unassembled WGS sequence"/>
</dbReference>
<dbReference type="STRING" id="135651.G0P4N1"/>
<dbReference type="eggNOG" id="ENOG502TI98">
    <property type="taxonomic scope" value="Eukaryota"/>
</dbReference>
<proteinExistence type="predicted"/>
<keyword evidence="3" id="KW-1185">Reference proteome</keyword>
<organism evidence="3">
    <name type="scientific">Caenorhabditis brenneri</name>
    <name type="common">Nematode worm</name>
    <dbReference type="NCBI Taxonomy" id="135651"/>
    <lineage>
        <taxon>Eukaryota</taxon>
        <taxon>Metazoa</taxon>
        <taxon>Ecdysozoa</taxon>
        <taxon>Nematoda</taxon>
        <taxon>Chromadorea</taxon>
        <taxon>Rhabditida</taxon>
        <taxon>Rhabditina</taxon>
        <taxon>Rhabditomorpha</taxon>
        <taxon>Rhabditoidea</taxon>
        <taxon>Rhabditidae</taxon>
        <taxon>Peloderinae</taxon>
        <taxon>Caenorhabditis</taxon>
    </lineage>
</organism>
<protein>
    <submittedName>
        <fullName evidence="2">Uncharacterized protein</fullName>
    </submittedName>
</protein>
<feature type="region of interest" description="Disordered" evidence="1">
    <location>
        <begin position="1"/>
        <end position="28"/>
    </location>
</feature>
<reference evidence="3" key="1">
    <citation type="submission" date="2011-07" db="EMBL/GenBank/DDBJ databases">
        <authorList>
            <consortium name="Caenorhabditis brenneri Sequencing and Analysis Consortium"/>
            <person name="Wilson R.K."/>
        </authorList>
    </citation>
    <scope>NUCLEOTIDE SEQUENCE [LARGE SCALE GENOMIC DNA]</scope>
    <source>
        <strain evidence="3">PB2801</strain>
    </source>
</reference>
<feature type="region of interest" description="Disordered" evidence="1">
    <location>
        <begin position="49"/>
        <end position="99"/>
    </location>
</feature>
<name>G0P4N1_CAEBE</name>